<evidence type="ECO:0000256" key="3">
    <source>
        <dbReference type="ARBA" id="ARBA00022714"/>
    </source>
</evidence>
<dbReference type="GO" id="GO:0046872">
    <property type="term" value="F:metal ion binding"/>
    <property type="evidence" value="ECO:0007669"/>
    <property type="project" value="UniProtKB-KW"/>
</dbReference>
<accession>A0AAV0J440</accession>
<keyword evidence="6" id="KW-1133">Transmembrane helix</keyword>
<comment type="caution">
    <text evidence="12">The sequence shown here is derived from an EMBL/GenBank/DDBJ whole genome shotgun (WGS) entry which is preliminary data.</text>
</comment>
<evidence type="ECO:0000256" key="7">
    <source>
        <dbReference type="ARBA" id="ARBA00023002"/>
    </source>
</evidence>
<keyword evidence="10" id="KW-0472">Membrane</keyword>
<evidence type="ECO:0000256" key="2">
    <source>
        <dbReference type="ARBA" id="ARBA00022692"/>
    </source>
</evidence>
<keyword evidence="2" id="KW-0812">Transmembrane</keyword>
<keyword evidence="3" id="KW-0001">2Fe-2S</keyword>
<dbReference type="PANTHER" id="PTHR21266">
    <property type="entry name" value="IRON-SULFUR DOMAIN CONTAINING PROTEIN"/>
    <property type="match status" value="1"/>
</dbReference>
<dbReference type="GO" id="GO:0016491">
    <property type="term" value="F:oxidoreductase activity"/>
    <property type="evidence" value="ECO:0007669"/>
    <property type="project" value="UniProtKB-KW"/>
</dbReference>
<dbReference type="PROSITE" id="PS51296">
    <property type="entry name" value="RIESKE"/>
    <property type="match status" value="1"/>
</dbReference>
<evidence type="ECO:0000256" key="10">
    <source>
        <dbReference type="ARBA" id="ARBA00023136"/>
    </source>
</evidence>
<name>A0AAV0J440_9ROSI</name>
<keyword evidence="4" id="KW-0479">Metal-binding</keyword>
<evidence type="ECO:0000256" key="4">
    <source>
        <dbReference type="ARBA" id="ARBA00022723"/>
    </source>
</evidence>
<comment type="subcellular location">
    <subcellularLocation>
        <location evidence="1">Membrane</location>
    </subcellularLocation>
</comment>
<keyword evidence="7" id="KW-0560">Oxidoreductase</keyword>
<feature type="domain" description="Rieske" evidence="11">
    <location>
        <begin position="1"/>
        <end position="78"/>
    </location>
</feature>
<dbReference type="PANTHER" id="PTHR21266:SF32">
    <property type="entry name" value="CHOLESTEROL 7-DESATURASE NVD"/>
    <property type="match status" value="1"/>
</dbReference>
<evidence type="ECO:0000313" key="12">
    <source>
        <dbReference type="EMBL" id="CAI0403649.1"/>
    </source>
</evidence>
<evidence type="ECO:0000259" key="11">
    <source>
        <dbReference type="PROSITE" id="PS51296"/>
    </source>
</evidence>
<evidence type="ECO:0000256" key="1">
    <source>
        <dbReference type="ARBA" id="ARBA00004370"/>
    </source>
</evidence>
<keyword evidence="13" id="KW-1185">Reference proteome</keyword>
<dbReference type="GO" id="GO:0051537">
    <property type="term" value="F:2 iron, 2 sulfur cluster binding"/>
    <property type="evidence" value="ECO:0007669"/>
    <property type="project" value="UniProtKB-KW"/>
</dbReference>
<keyword evidence="5" id="KW-0809">Transit peptide</keyword>
<keyword evidence="9" id="KW-0411">Iron-sulfur</keyword>
<dbReference type="SUPFAM" id="SSF50022">
    <property type="entry name" value="ISP domain"/>
    <property type="match status" value="1"/>
</dbReference>
<organism evidence="12 13">
    <name type="scientific">Linum tenue</name>
    <dbReference type="NCBI Taxonomy" id="586396"/>
    <lineage>
        <taxon>Eukaryota</taxon>
        <taxon>Viridiplantae</taxon>
        <taxon>Streptophyta</taxon>
        <taxon>Embryophyta</taxon>
        <taxon>Tracheophyta</taxon>
        <taxon>Spermatophyta</taxon>
        <taxon>Magnoliopsida</taxon>
        <taxon>eudicotyledons</taxon>
        <taxon>Gunneridae</taxon>
        <taxon>Pentapetalae</taxon>
        <taxon>rosids</taxon>
        <taxon>fabids</taxon>
        <taxon>Malpighiales</taxon>
        <taxon>Linaceae</taxon>
        <taxon>Linum</taxon>
    </lineage>
</organism>
<evidence type="ECO:0000256" key="5">
    <source>
        <dbReference type="ARBA" id="ARBA00022946"/>
    </source>
</evidence>
<gene>
    <name evidence="12" type="ORF">LITE_LOCUS12139</name>
</gene>
<sequence>MGMDVVVWWDGNENAWKVFDDMCPHRLAPLSEGRIDRWGSLQCSYHGWCFDGSGSCQLIPQAPLDRPPLTPAKGLVLLLIQPHSASWHYVVLTEL</sequence>
<dbReference type="EMBL" id="CAMGYJ010000004">
    <property type="protein sequence ID" value="CAI0403649.1"/>
    <property type="molecule type" value="Genomic_DNA"/>
</dbReference>
<evidence type="ECO:0000256" key="8">
    <source>
        <dbReference type="ARBA" id="ARBA00023004"/>
    </source>
</evidence>
<evidence type="ECO:0000256" key="6">
    <source>
        <dbReference type="ARBA" id="ARBA00022989"/>
    </source>
</evidence>
<dbReference type="AlphaFoldDB" id="A0AAV0J440"/>
<evidence type="ECO:0000313" key="13">
    <source>
        <dbReference type="Proteomes" id="UP001154282"/>
    </source>
</evidence>
<reference evidence="12" key="1">
    <citation type="submission" date="2022-08" db="EMBL/GenBank/DDBJ databases">
        <authorList>
            <person name="Gutierrez-Valencia J."/>
        </authorList>
    </citation>
    <scope>NUCLEOTIDE SEQUENCE</scope>
</reference>
<dbReference type="Proteomes" id="UP001154282">
    <property type="component" value="Unassembled WGS sequence"/>
</dbReference>
<dbReference type="Gene3D" id="2.102.10.10">
    <property type="entry name" value="Rieske [2Fe-2S] iron-sulphur domain"/>
    <property type="match status" value="1"/>
</dbReference>
<dbReference type="InterPro" id="IPR050584">
    <property type="entry name" value="Cholesterol_7-desaturase"/>
</dbReference>
<dbReference type="InterPro" id="IPR017941">
    <property type="entry name" value="Rieske_2Fe-2S"/>
</dbReference>
<dbReference type="GO" id="GO:0016020">
    <property type="term" value="C:membrane"/>
    <property type="evidence" value="ECO:0007669"/>
    <property type="project" value="UniProtKB-SubCell"/>
</dbReference>
<protein>
    <recommendedName>
        <fullName evidence="11">Rieske domain-containing protein</fullName>
    </recommendedName>
</protein>
<dbReference type="Pfam" id="PF00355">
    <property type="entry name" value="Rieske"/>
    <property type="match status" value="1"/>
</dbReference>
<evidence type="ECO:0000256" key="9">
    <source>
        <dbReference type="ARBA" id="ARBA00023014"/>
    </source>
</evidence>
<dbReference type="GO" id="GO:0005737">
    <property type="term" value="C:cytoplasm"/>
    <property type="evidence" value="ECO:0007669"/>
    <property type="project" value="TreeGrafter"/>
</dbReference>
<proteinExistence type="predicted"/>
<dbReference type="InterPro" id="IPR036922">
    <property type="entry name" value="Rieske_2Fe-2S_sf"/>
</dbReference>
<keyword evidence="8" id="KW-0408">Iron</keyword>